<dbReference type="SUPFAM" id="SSF64288">
    <property type="entry name" value="Chorismate lyase-like"/>
    <property type="match status" value="1"/>
</dbReference>
<dbReference type="InterPro" id="IPR011663">
    <property type="entry name" value="UTRA"/>
</dbReference>
<evidence type="ECO:0000313" key="6">
    <source>
        <dbReference type="EMBL" id="GFE82254.1"/>
    </source>
</evidence>
<dbReference type="InterPro" id="IPR010248">
    <property type="entry name" value="His_ut_repres"/>
</dbReference>
<dbReference type="InterPro" id="IPR050679">
    <property type="entry name" value="Bact_HTH_transcr_reg"/>
</dbReference>
<dbReference type="GO" id="GO:0045892">
    <property type="term" value="P:negative regulation of DNA-templated transcription"/>
    <property type="evidence" value="ECO:0007669"/>
    <property type="project" value="UniProtKB-UniRule"/>
</dbReference>
<dbReference type="PROSITE" id="PS50949">
    <property type="entry name" value="HTH_GNTR"/>
    <property type="match status" value="1"/>
</dbReference>
<evidence type="ECO:0000256" key="2">
    <source>
        <dbReference type="ARBA" id="ARBA00023125"/>
    </source>
</evidence>
<reference evidence="7" key="1">
    <citation type="submission" date="2020-01" db="EMBL/GenBank/DDBJ databases">
        <title>'Steroidobacter agaridevorans' sp. nov., agar-degrading bacteria isolated from rhizosphere soils.</title>
        <authorList>
            <person name="Ikenaga M."/>
            <person name="Kataoka M."/>
            <person name="Murouchi A."/>
            <person name="Katsuragi S."/>
            <person name="Sakai M."/>
        </authorList>
    </citation>
    <scope>NUCLEOTIDE SEQUENCE [LARGE SCALE GENOMIC DNA]</scope>
    <source>
        <strain evidence="7">YU21-B</strain>
    </source>
</reference>
<dbReference type="GO" id="GO:0003677">
    <property type="term" value="F:DNA binding"/>
    <property type="evidence" value="ECO:0007669"/>
    <property type="project" value="UniProtKB-UniRule"/>
</dbReference>
<protein>
    <recommendedName>
        <fullName evidence="4">Histidine utilization repressor</fullName>
    </recommendedName>
</protein>
<keyword evidence="7" id="KW-1185">Reference proteome</keyword>
<dbReference type="Pfam" id="PF00392">
    <property type="entry name" value="GntR"/>
    <property type="match status" value="1"/>
</dbReference>
<dbReference type="Pfam" id="PF07702">
    <property type="entry name" value="UTRA"/>
    <property type="match status" value="1"/>
</dbReference>
<dbReference type="PRINTS" id="PR00035">
    <property type="entry name" value="HTHGNTR"/>
</dbReference>
<dbReference type="InterPro" id="IPR000524">
    <property type="entry name" value="Tscrpt_reg_HTH_GntR"/>
</dbReference>
<dbReference type="CDD" id="cd07377">
    <property type="entry name" value="WHTH_GntR"/>
    <property type="match status" value="1"/>
</dbReference>
<dbReference type="PANTHER" id="PTHR44846:SF16">
    <property type="entry name" value="TRANSCRIPTIONAL REGULATOR PHNF-RELATED"/>
    <property type="match status" value="1"/>
</dbReference>
<dbReference type="SMART" id="SM00345">
    <property type="entry name" value="HTH_GNTR"/>
    <property type="match status" value="1"/>
</dbReference>
<dbReference type="AlphaFoldDB" id="A0A829YG71"/>
<dbReference type="NCBIfam" id="TIGR02018">
    <property type="entry name" value="his_ut_repres"/>
    <property type="match status" value="1"/>
</dbReference>
<evidence type="ECO:0000313" key="7">
    <source>
        <dbReference type="Proteomes" id="UP000445000"/>
    </source>
</evidence>
<dbReference type="InterPro" id="IPR036390">
    <property type="entry name" value="WH_DNA-bd_sf"/>
</dbReference>
<keyword evidence="3" id="KW-0804">Transcription</keyword>
<dbReference type="GO" id="GO:0003700">
    <property type="term" value="F:DNA-binding transcription factor activity"/>
    <property type="evidence" value="ECO:0007669"/>
    <property type="project" value="UniProtKB-UniRule"/>
</dbReference>
<dbReference type="Gene3D" id="1.10.10.10">
    <property type="entry name" value="Winged helix-like DNA-binding domain superfamily/Winged helix DNA-binding domain"/>
    <property type="match status" value="1"/>
</dbReference>
<dbReference type="InterPro" id="IPR028978">
    <property type="entry name" value="Chorismate_lyase_/UTRA_dom_sf"/>
</dbReference>
<keyword evidence="1" id="KW-0805">Transcription regulation</keyword>
<comment type="caution">
    <text evidence="6">The sequence shown here is derived from an EMBL/GenBank/DDBJ whole genome shotgun (WGS) entry which is preliminary data.</text>
</comment>
<name>A0A829YG71_9GAMM</name>
<feature type="domain" description="HTH gntR-type" evidence="5">
    <location>
        <begin position="19"/>
        <end position="87"/>
    </location>
</feature>
<proteinExistence type="predicted"/>
<keyword evidence="2" id="KW-0238">DNA-binding</keyword>
<dbReference type="EMBL" id="BLJN01000004">
    <property type="protein sequence ID" value="GFE82254.1"/>
    <property type="molecule type" value="Genomic_DNA"/>
</dbReference>
<evidence type="ECO:0000259" key="5">
    <source>
        <dbReference type="PROSITE" id="PS50949"/>
    </source>
</evidence>
<dbReference type="Proteomes" id="UP000445000">
    <property type="component" value="Unassembled WGS sequence"/>
</dbReference>
<dbReference type="Gene3D" id="3.40.1410.10">
    <property type="entry name" value="Chorismate lyase-like"/>
    <property type="match status" value="1"/>
</dbReference>
<sequence length="257" mass="28301">MGNGAAATARSDKQSGAATSLHQRILSDIQGNILSGRWEPGQRIPVELELMEQYDCSRMTVNKVLTQLAQAGIIERRRKFGSFVSRPHSQSAVLSIPDIKTEVDALGLPYRFEILERHKRRATRDDRALLGSDDAAPVLELVCRHFAKDQPFCVEYRLINLQSVAGAATEPFADISPGAWLLRQVPWNVAEHRIRAAGANAEEAARLKVKSGSPCLIVERTTRSLTSAITFVRLTYPGNLHELVATFTSLTSPSRSA</sequence>
<dbReference type="SUPFAM" id="SSF46785">
    <property type="entry name" value="Winged helix' DNA-binding domain"/>
    <property type="match status" value="1"/>
</dbReference>
<dbReference type="RefSeq" id="WP_161814282.1">
    <property type="nucleotide sequence ID" value="NZ_BLJN01000004.1"/>
</dbReference>
<dbReference type="GO" id="GO:0006547">
    <property type="term" value="P:L-histidine metabolic process"/>
    <property type="evidence" value="ECO:0007669"/>
    <property type="project" value="UniProtKB-UniRule"/>
</dbReference>
<evidence type="ECO:0000256" key="3">
    <source>
        <dbReference type="ARBA" id="ARBA00023163"/>
    </source>
</evidence>
<dbReference type="PANTHER" id="PTHR44846">
    <property type="entry name" value="MANNOSYL-D-GLYCERATE TRANSPORT/METABOLISM SYSTEM REPRESSOR MNGR-RELATED"/>
    <property type="match status" value="1"/>
</dbReference>
<gene>
    <name evidence="6" type="ORF">GCM10011487_42540</name>
</gene>
<evidence type="ECO:0000256" key="4">
    <source>
        <dbReference type="NCBIfam" id="TIGR02018"/>
    </source>
</evidence>
<accession>A0A829YG71</accession>
<organism evidence="6 7">
    <name type="scientific">Steroidobacter agaridevorans</name>
    <dbReference type="NCBI Taxonomy" id="2695856"/>
    <lineage>
        <taxon>Bacteria</taxon>
        <taxon>Pseudomonadati</taxon>
        <taxon>Pseudomonadota</taxon>
        <taxon>Gammaproteobacteria</taxon>
        <taxon>Steroidobacterales</taxon>
        <taxon>Steroidobacteraceae</taxon>
        <taxon>Steroidobacter</taxon>
    </lineage>
</organism>
<evidence type="ECO:0000256" key="1">
    <source>
        <dbReference type="ARBA" id="ARBA00023015"/>
    </source>
</evidence>
<dbReference type="SMART" id="SM00866">
    <property type="entry name" value="UTRA"/>
    <property type="match status" value="1"/>
</dbReference>
<dbReference type="InterPro" id="IPR036388">
    <property type="entry name" value="WH-like_DNA-bd_sf"/>
</dbReference>